<dbReference type="EMBL" id="CACVBM020001207">
    <property type="protein sequence ID" value="CAA7039291.1"/>
    <property type="molecule type" value="Genomic_DNA"/>
</dbReference>
<reference evidence="1" key="1">
    <citation type="submission" date="2020-01" db="EMBL/GenBank/DDBJ databases">
        <authorList>
            <person name="Mishra B."/>
        </authorList>
    </citation>
    <scope>NUCLEOTIDE SEQUENCE [LARGE SCALE GENOMIC DNA]</scope>
</reference>
<organism evidence="1 2">
    <name type="scientific">Microthlaspi erraticum</name>
    <dbReference type="NCBI Taxonomy" id="1685480"/>
    <lineage>
        <taxon>Eukaryota</taxon>
        <taxon>Viridiplantae</taxon>
        <taxon>Streptophyta</taxon>
        <taxon>Embryophyta</taxon>
        <taxon>Tracheophyta</taxon>
        <taxon>Spermatophyta</taxon>
        <taxon>Magnoliopsida</taxon>
        <taxon>eudicotyledons</taxon>
        <taxon>Gunneridae</taxon>
        <taxon>Pentapetalae</taxon>
        <taxon>rosids</taxon>
        <taxon>malvids</taxon>
        <taxon>Brassicales</taxon>
        <taxon>Brassicaceae</taxon>
        <taxon>Coluteocarpeae</taxon>
        <taxon>Microthlaspi</taxon>
    </lineage>
</organism>
<name>A0A6D2JHU4_9BRAS</name>
<evidence type="ECO:0000313" key="2">
    <source>
        <dbReference type="Proteomes" id="UP000467841"/>
    </source>
</evidence>
<evidence type="ECO:0000313" key="1">
    <source>
        <dbReference type="EMBL" id="CAA7039291.1"/>
    </source>
</evidence>
<sequence>MLLWFTATQACDDFCIFGEASVFESLVENEVFLFHWWGQERRTEDPDNQLPDYDRRQWEQGFHKDIHRLSFLSAFRRVSGGVVVR</sequence>
<dbReference type="Proteomes" id="UP000467841">
    <property type="component" value="Unassembled WGS sequence"/>
</dbReference>
<dbReference type="AlphaFoldDB" id="A0A6D2JHU4"/>
<protein>
    <submittedName>
        <fullName evidence="1">Uncharacterized protein</fullName>
    </submittedName>
</protein>
<comment type="caution">
    <text evidence="1">The sequence shown here is derived from an EMBL/GenBank/DDBJ whole genome shotgun (WGS) entry which is preliminary data.</text>
</comment>
<proteinExistence type="predicted"/>
<gene>
    <name evidence="1" type="ORF">MERR_LOCUS26526</name>
</gene>
<keyword evidence="2" id="KW-1185">Reference proteome</keyword>
<accession>A0A6D2JHU4</accession>